<organism evidence="9 10">
    <name type="scientific">Salvia divinorum</name>
    <name type="common">Maria pastora</name>
    <name type="synonym">Diviner's sage</name>
    <dbReference type="NCBI Taxonomy" id="28513"/>
    <lineage>
        <taxon>Eukaryota</taxon>
        <taxon>Viridiplantae</taxon>
        <taxon>Streptophyta</taxon>
        <taxon>Embryophyta</taxon>
        <taxon>Tracheophyta</taxon>
        <taxon>Spermatophyta</taxon>
        <taxon>Magnoliopsida</taxon>
        <taxon>eudicotyledons</taxon>
        <taxon>Gunneridae</taxon>
        <taxon>Pentapetalae</taxon>
        <taxon>asterids</taxon>
        <taxon>lamiids</taxon>
        <taxon>Lamiales</taxon>
        <taxon>Lamiaceae</taxon>
        <taxon>Nepetoideae</taxon>
        <taxon>Mentheae</taxon>
        <taxon>Salviinae</taxon>
        <taxon>Salvia</taxon>
        <taxon>Salvia subgen. Calosphace</taxon>
    </lineage>
</organism>
<dbReference type="InterPro" id="IPR008949">
    <property type="entry name" value="Isoprenoid_synthase_dom_sf"/>
</dbReference>
<feature type="domain" description="Terpene synthase N-terminal" evidence="7">
    <location>
        <begin position="45"/>
        <end position="199"/>
    </location>
</feature>
<dbReference type="Proteomes" id="UP001567538">
    <property type="component" value="Unassembled WGS sequence"/>
</dbReference>
<keyword evidence="5" id="KW-0460">Magnesium</keyword>
<evidence type="ECO:0000256" key="3">
    <source>
        <dbReference type="ARBA" id="ARBA00006333"/>
    </source>
</evidence>
<comment type="caution">
    <text evidence="9">The sequence shown here is derived from an EMBL/GenBank/DDBJ whole genome shotgun (WGS) entry which is preliminary data.</text>
</comment>
<dbReference type="InterPro" id="IPR050148">
    <property type="entry name" value="Terpene_synthase-like"/>
</dbReference>
<dbReference type="Pfam" id="PF03936">
    <property type="entry name" value="Terpene_synth_C"/>
    <property type="match status" value="1"/>
</dbReference>
<comment type="pathway">
    <text evidence="2">Secondary metabolite biosynthesis; terpenoid biosynthesis.</text>
</comment>
<evidence type="ECO:0000256" key="4">
    <source>
        <dbReference type="ARBA" id="ARBA00022723"/>
    </source>
</evidence>
<dbReference type="FunFam" id="1.10.600.10:FF:000005">
    <property type="entry name" value="Ent-kaur-16-ene synthase, chloroplastic"/>
    <property type="match status" value="1"/>
</dbReference>
<comment type="similarity">
    <text evidence="3">Belongs to the terpene synthase family.</text>
</comment>
<evidence type="ECO:0000259" key="7">
    <source>
        <dbReference type="Pfam" id="PF01397"/>
    </source>
</evidence>
<dbReference type="InterPro" id="IPR005630">
    <property type="entry name" value="Terpene_synthase_metal-bd"/>
</dbReference>
<dbReference type="PANTHER" id="PTHR31739:SF33">
    <property type="entry name" value="CIS-ABIENOL SYNTHASE, CHLOROPLASTIC"/>
    <property type="match status" value="1"/>
</dbReference>
<evidence type="ECO:0000256" key="1">
    <source>
        <dbReference type="ARBA" id="ARBA00001946"/>
    </source>
</evidence>
<accession>A0ABD1FLW0</accession>
<sequence length="562" mass="64635">MSLAFVTPFSDYRVGSLRNTFRRLGFPVIANKSCITVRCSLTTIELMQKLKEEFNDSMETAIVHTPSNLCVIDTLQRLGLDQYFQSEIDTILESTNMLWQQKHKITFSNVNTHAMAFRLLRVKGYEVSSEELAPYDNQDCVSQQRVDVAMVIELYRAAHERIYEEESSLENILAWTTNFLNHQLHSNSIPDKKLHKLVELYLNNYHGIPIRLGVRRNLDLYDMSNYQALGGKNRFSNICNEDFIALAMQDFTICQAQYHKELQQLQRWYADCRLDTLKFGRQVVFISYFLASLLISDCASAHARLAFTKTTVLVTLIDDFFDYGGSRQECYNILELVKEWKDKAGAEYASKDVEILFTALYNTVNELGVMAGVEEGRSIKELIVGLWVEVVSPFMIELDTWSDDVQLSLNEYMSTSWLSISGRIVVLVSLPFIGVKLSDKMLMSEECTDLSRHVSIIIRLVNDVCSFEKERKENKGNNCMSILLADGRGISEEEAIAEIKEIVEYHRRKLMQIVYKKGTILPRRCKDIFMETCKAASYVYTSSDEFTNPQQLKEDMKSFLGL</sequence>
<protein>
    <submittedName>
        <fullName evidence="9">Sclareol synthase, chloroplastic-like isoform X1</fullName>
    </submittedName>
</protein>
<dbReference type="Pfam" id="PF01397">
    <property type="entry name" value="Terpene_synth"/>
    <property type="match status" value="1"/>
</dbReference>
<dbReference type="GO" id="GO:0016114">
    <property type="term" value="P:terpenoid biosynthetic process"/>
    <property type="evidence" value="ECO:0007669"/>
    <property type="project" value="UniProtKB-ARBA"/>
</dbReference>
<dbReference type="GO" id="GO:0016829">
    <property type="term" value="F:lyase activity"/>
    <property type="evidence" value="ECO:0007669"/>
    <property type="project" value="UniProtKB-KW"/>
</dbReference>
<proteinExistence type="inferred from homology"/>
<keyword evidence="4" id="KW-0479">Metal-binding</keyword>
<evidence type="ECO:0000256" key="2">
    <source>
        <dbReference type="ARBA" id="ARBA00004721"/>
    </source>
</evidence>
<dbReference type="SUPFAM" id="SSF48576">
    <property type="entry name" value="Terpenoid synthases"/>
    <property type="match status" value="1"/>
</dbReference>
<dbReference type="InterPro" id="IPR001906">
    <property type="entry name" value="Terpene_synth_N"/>
</dbReference>
<feature type="domain" description="Terpene synthase metal-binding" evidence="8">
    <location>
        <begin position="271"/>
        <end position="508"/>
    </location>
</feature>
<dbReference type="GO" id="GO:0046872">
    <property type="term" value="F:metal ion binding"/>
    <property type="evidence" value="ECO:0007669"/>
    <property type="project" value="UniProtKB-KW"/>
</dbReference>
<name>A0ABD1FLW0_SALDI</name>
<dbReference type="InterPro" id="IPR036965">
    <property type="entry name" value="Terpene_synth_N_sf"/>
</dbReference>
<evidence type="ECO:0000259" key="8">
    <source>
        <dbReference type="Pfam" id="PF03936"/>
    </source>
</evidence>
<dbReference type="GO" id="GO:0042214">
    <property type="term" value="P:terpene metabolic process"/>
    <property type="evidence" value="ECO:0007669"/>
    <property type="project" value="UniProtKB-ARBA"/>
</dbReference>
<reference evidence="9 10" key="1">
    <citation type="submission" date="2024-06" db="EMBL/GenBank/DDBJ databases">
        <title>A chromosome level genome sequence of Diviner's sage (Salvia divinorum).</title>
        <authorList>
            <person name="Ford S.A."/>
            <person name="Ro D.-K."/>
            <person name="Ness R.W."/>
            <person name="Phillips M.A."/>
        </authorList>
    </citation>
    <scope>NUCLEOTIDE SEQUENCE [LARGE SCALE GENOMIC DNA]</scope>
    <source>
        <strain evidence="9">SAF-2024a</strain>
        <tissue evidence="9">Leaf</tissue>
    </source>
</reference>
<comment type="cofactor">
    <cofactor evidence="1">
        <name>Mg(2+)</name>
        <dbReference type="ChEBI" id="CHEBI:18420"/>
    </cofactor>
</comment>
<dbReference type="Gene3D" id="1.10.600.10">
    <property type="entry name" value="Farnesyl Diphosphate Synthase"/>
    <property type="match status" value="1"/>
</dbReference>
<dbReference type="EMBL" id="JBEAFC010000014">
    <property type="protein sequence ID" value="KAL1532806.1"/>
    <property type="molecule type" value="Genomic_DNA"/>
</dbReference>
<dbReference type="SUPFAM" id="SSF48239">
    <property type="entry name" value="Terpenoid cyclases/Protein prenyltransferases"/>
    <property type="match status" value="1"/>
</dbReference>
<keyword evidence="6" id="KW-0456">Lyase</keyword>
<evidence type="ECO:0000256" key="6">
    <source>
        <dbReference type="ARBA" id="ARBA00023239"/>
    </source>
</evidence>
<dbReference type="Gene3D" id="1.50.10.130">
    <property type="entry name" value="Terpene synthase, N-terminal domain"/>
    <property type="match status" value="1"/>
</dbReference>
<evidence type="ECO:0000313" key="9">
    <source>
        <dbReference type="EMBL" id="KAL1532806.1"/>
    </source>
</evidence>
<keyword evidence="10" id="KW-1185">Reference proteome</keyword>
<gene>
    <name evidence="9" type="ORF">AAHA92_32773</name>
</gene>
<evidence type="ECO:0000313" key="10">
    <source>
        <dbReference type="Proteomes" id="UP001567538"/>
    </source>
</evidence>
<evidence type="ECO:0000256" key="5">
    <source>
        <dbReference type="ARBA" id="ARBA00022842"/>
    </source>
</evidence>
<dbReference type="PANTHER" id="PTHR31739">
    <property type="entry name" value="ENT-COPALYL DIPHOSPHATE SYNTHASE, CHLOROPLASTIC"/>
    <property type="match status" value="1"/>
</dbReference>
<dbReference type="InterPro" id="IPR008930">
    <property type="entry name" value="Terpenoid_cyclase/PrenylTrfase"/>
</dbReference>
<dbReference type="AlphaFoldDB" id="A0ABD1FLW0"/>